<gene>
    <name evidence="2" type="ORF">HJG60_009440</name>
</gene>
<name>A0A834DCS6_9CHIR</name>
<evidence type="ECO:0000313" key="2">
    <source>
        <dbReference type="EMBL" id="KAF6075041.1"/>
    </source>
</evidence>
<sequence length="125" mass="13424">MTAAACRRRARCRCLISRGTDQVPRRNSGRARARNRPRACTRLHPSKGGAENAEGALPLASDAGAAPGRRALRGEARPRGGAGRRALYRGTGGKTGRGRWSQMSRRVLTRVGRCASCPWGTWTAA</sequence>
<protein>
    <submittedName>
        <fullName evidence="2">Uncharacterized protein</fullName>
    </submittedName>
</protein>
<evidence type="ECO:0000256" key="1">
    <source>
        <dbReference type="SAM" id="MobiDB-lite"/>
    </source>
</evidence>
<organism evidence="2 3">
    <name type="scientific">Phyllostomus discolor</name>
    <name type="common">pale spear-nosed bat</name>
    <dbReference type="NCBI Taxonomy" id="89673"/>
    <lineage>
        <taxon>Eukaryota</taxon>
        <taxon>Metazoa</taxon>
        <taxon>Chordata</taxon>
        <taxon>Craniata</taxon>
        <taxon>Vertebrata</taxon>
        <taxon>Euteleostomi</taxon>
        <taxon>Mammalia</taxon>
        <taxon>Eutheria</taxon>
        <taxon>Laurasiatheria</taxon>
        <taxon>Chiroptera</taxon>
        <taxon>Yangochiroptera</taxon>
        <taxon>Phyllostomidae</taxon>
        <taxon>Phyllostominae</taxon>
        <taxon>Phyllostomus</taxon>
    </lineage>
</organism>
<dbReference type="AlphaFoldDB" id="A0A834DCS6"/>
<accession>A0A834DCS6</accession>
<reference evidence="2 3" key="1">
    <citation type="journal article" date="2020" name="Nature">
        <title>Six reference-quality genomes reveal evolution of bat adaptations.</title>
        <authorList>
            <person name="Jebb D."/>
            <person name="Huang Z."/>
            <person name="Pippel M."/>
            <person name="Hughes G.M."/>
            <person name="Lavrichenko K."/>
            <person name="Devanna P."/>
            <person name="Winkler S."/>
            <person name="Jermiin L.S."/>
            <person name="Skirmuntt E.C."/>
            <person name="Katzourakis A."/>
            <person name="Burkitt-Gray L."/>
            <person name="Ray D.A."/>
            <person name="Sullivan K.A.M."/>
            <person name="Roscito J.G."/>
            <person name="Kirilenko B.M."/>
            <person name="Davalos L.M."/>
            <person name="Corthals A.P."/>
            <person name="Power M.L."/>
            <person name="Jones G."/>
            <person name="Ransome R.D."/>
            <person name="Dechmann D.K.N."/>
            <person name="Locatelli A.G."/>
            <person name="Puechmaille S.J."/>
            <person name="Fedrigo O."/>
            <person name="Jarvis E.D."/>
            <person name="Hiller M."/>
            <person name="Vernes S.C."/>
            <person name="Myers E.W."/>
            <person name="Teeling E.C."/>
        </authorList>
    </citation>
    <scope>NUCLEOTIDE SEQUENCE [LARGE SCALE GENOMIC DNA]</scope>
    <source>
        <strain evidence="2">Bat1K_MPI-CBG_1</strain>
    </source>
</reference>
<comment type="caution">
    <text evidence="2">The sequence shown here is derived from an EMBL/GenBank/DDBJ whole genome shotgun (WGS) entry which is preliminary data.</text>
</comment>
<feature type="compositionally biased region" description="Basic residues" evidence="1">
    <location>
        <begin position="27"/>
        <end position="45"/>
    </location>
</feature>
<evidence type="ECO:0000313" key="3">
    <source>
        <dbReference type="Proteomes" id="UP000664940"/>
    </source>
</evidence>
<dbReference type="Proteomes" id="UP000664940">
    <property type="component" value="Unassembled WGS sequence"/>
</dbReference>
<dbReference type="EMBL" id="JABVXQ010000015">
    <property type="protein sequence ID" value="KAF6075041.1"/>
    <property type="molecule type" value="Genomic_DNA"/>
</dbReference>
<feature type="region of interest" description="Disordered" evidence="1">
    <location>
        <begin position="21"/>
        <end position="102"/>
    </location>
</feature>
<proteinExistence type="predicted"/>